<dbReference type="AlphaFoldDB" id="A0A224YJM7"/>
<evidence type="ECO:0000313" key="2">
    <source>
        <dbReference type="EMBL" id="MAA14174.1"/>
    </source>
</evidence>
<protein>
    <submittedName>
        <fullName evidence="2">Uncharacterized protein</fullName>
    </submittedName>
</protein>
<dbReference type="EMBL" id="GFPF01003028">
    <property type="protein sequence ID" value="MAA14174.1"/>
    <property type="molecule type" value="Transcribed_RNA"/>
</dbReference>
<feature type="compositionally biased region" description="Basic and acidic residues" evidence="1">
    <location>
        <begin position="65"/>
        <end position="75"/>
    </location>
</feature>
<feature type="compositionally biased region" description="Polar residues" evidence="1">
    <location>
        <begin position="47"/>
        <end position="64"/>
    </location>
</feature>
<sequence length="129" mass="14765">MKLPVITHTHHPSLNKAPLAAMCLQLRKQQPHACPFQHLLTVHKPTVQNPSVHNDSSRSVTQDTFTHRKLEQRREQRQHKGVLSKIASSLVSETFACIISDQNQTLKQKARIATIRTQIYGKRKTHIHT</sequence>
<organism evidence="2">
    <name type="scientific">Rhipicephalus zambeziensis</name>
    <dbReference type="NCBI Taxonomy" id="60191"/>
    <lineage>
        <taxon>Eukaryota</taxon>
        <taxon>Metazoa</taxon>
        <taxon>Ecdysozoa</taxon>
        <taxon>Arthropoda</taxon>
        <taxon>Chelicerata</taxon>
        <taxon>Arachnida</taxon>
        <taxon>Acari</taxon>
        <taxon>Parasitiformes</taxon>
        <taxon>Ixodida</taxon>
        <taxon>Ixodoidea</taxon>
        <taxon>Ixodidae</taxon>
        <taxon>Rhipicephalinae</taxon>
        <taxon>Rhipicephalus</taxon>
        <taxon>Rhipicephalus</taxon>
    </lineage>
</organism>
<reference evidence="2" key="1">
    <citation type="journal article" date="2017" name="Parasit. Vectors">
        <title>Sialotranscriptomics of Rhipicephalus zambeziensis reveals intricate expression profiles of secretory proteins and suggests tight temporal transcriptional regulation during blood-feeding.</title>
        <authorList>
            <person name="de Castro M.H."/>
            <person name="de Klerk D."/>
            <person name="Pienaar R."/>
            <person name="Rees D.J.G."/>
            <person name="Mans B.J."/>
        </authorList>
    </citation>
    <scope>NUCLEOTIDE SEQUENCE</scope>
    <source>
        <tissue evidence="2">Salivary glands</tissue>
    </source>
</reference>
<proteinExistence type="predicted"/>
<name>A0A224YJM7_9ACAR</name>
<evidence type="ECO:0000256" key="1">
    <source>
        <dbReference type="SAM" id="MobiDB-lite"/>
    </source>
</evidence>
<accession>A0A224YJM7</accession>
<feature type="region of interest" description="Disordered" evidence="1">
    <location>
        <begin position="47"/>
        <end position="80"/>
    </location>
</feature>